<dbReference type="InterPro" id="IPR043519">
    <property type="entry name" value="NT_sf"/>
</dbReference>
<name>A0ABS7D0T2_9BACL</name>
<dbReference type="EMBL" id="JAHZIJ010000001">
    <property type="protein sequence ID" value="MBW7473458.1"/>
    <property type="molecule type" value="Genomic_DNA"/>
</dbReference>
<dbReference type="SUPFAM" id="SSF81301">
    <property type="entry name" value="Nucleotidyltransferase"/>
    <property type="match status" value="1"/>
</dbReference>
<proteinExistence type="predicted"/>
<evidence type="ECO:0008006" key="3">
    <source>
        <dbReference type="Google" id="ProtNLM"/>
    </source>
</evidence>
<dbReference type="Gene3D" id="3.30.460.40">
    <property type="match status" value="1"/>
</dbReference>
<evidence type="ECO:0000313" key="2">
    <source>
        <dbReference type="Proteomes" id="UP000812277"/>
    </source>
</evidence>
<accession>A0ABS7D0T2</accession>
<dbReference type="Proteomes" id="UP000812277">
    <property type="component" value="Unassembled WGS sequence"/>
</dbReference>
<protein>
    <recommendedName>
        <fullName evidence="3">Nucleotidyl transferase AbiEii/AbiGii toxin family protein</fullName>
    </recommendedName>
</protein>
<dbReference type="RefSeq" id="WP_219870688.1">
    <property type="nucleotide sequence ID" value="NZ_JAHZIJ010000001.1"/>
</dbReference>
<evidence type="ECO:0000313" key="1">
    <source>
        <dbReference type="EMBL" id="MBW7473458.1"/>
    </source>
</evidence>
<comment type="caution">
    <text evidence="1">The sequence shown here is derived from an EMBL/GenBank/DDBJ whole genome shotgun (WGS) entry which is preliminary data.</text>
</comment>
<organism evidence="1 2">
    <name type="scientific">Paenibacillus oenotherae</name>
    <dbReference type="NCBI Taxonomy" id="1435645"/>
    <lineage>
        <taxon>Bacteria</taxon>
        <taxon>Bacillati</taxon>
        <taxon>Bacillota</taxon>
        <taxon>Bacilli</taxon>
        <taxon>Bacillales</taxon>
        <taxon>Paenibacillaceae</taxon>
        <taxon>Paenibacillus</taxon>
    </lineage>
</organism>
<reference evidence="1 2" key="1">
    <citation type="submission" date="2021-07" db="EMBL/GenBank/DDBJ databases">
        <title>Paenibacillus radiodurans sp. nov., isolated from the southeastern edge of Tengger Desert.</title>
        <authorList>
            <person name="Zhang G."/>
        </authorList>
    </citation>
    <scope>NUCLEOTIDE SEQUENCE [LARGE SCALE GENOMIC DNA]</scope>
    <source>
        <strain evidence="1 2">DT7-4</strain>
    </source>
</reference>
<keyword evidence="2" id="KW-1185">Reference proteome</keyword>
<sequence length="197" mass="21682">MDRNEHVIRALAIIADAAAGMDAAWLVGGSAGLQLRGLNLEQPPRDLDIYADEQDAVNLHVALRNYATDVQQESVSPIYRSLLSHYIIEGVHVELVGGFVVSSGNNRYEVDIRGVLAPFQLPVECDGRRVGVVPLAHEMWFNILRSRADRVDLIVEEVRAQPGLHLDAFGAIEGRNALSMELVKQTHERIGLGETRG</sequence>
<gene>
    <name evidence="1" type="ORF">K0T92_01715</name>
</gene>